<dbReference type="GeneID" id="87588999"/>
<evidence type="ECO:0000313" key="2">
    <source>
        <dbReference type="EMBL" id="KLH95865.1"/>
    </source>
</evidence>
<dbReference type="RefSeq" id="WP_047074872.1">
    <property type="nucleotide sequence ID" value="NZ_BJOL01000047.1"/>
</dbReference>
<evidence type="ECO:0000313" key="3">
    <source>
        <dbReference type="Proteomes" id="UP000035218"/>
    </source>
</evidence>
<reference evidence="1 4" key="2">
    <citation type="submission" date="2019-06" db="EMBL/GenBank/DDBJ databases">
        <title>Whole genome shotgun sequence of Brevibacillus formosus NBRC 15716.</title>
        <authorList>
            <person name="Hosoyama A."/>
            <person name="Uohara A."/>
            <person name="Ohji S."/>
            <person name="Ichikawa N."/>
        </authorList>
    </citation>
    <scope>NUCLEOTIDE SEQUENCE [LARGE SCALE GENOMIC DNA]</scope>
    <source>
        <strain evidence="1 4">NBRC 15716</strain>
    </source>
</reference>
<evidence type="ECO:0000313" key="1">
    <source>
        <dbReference type="EMBL" id="GED61419.1"/>
    </source>
</evidence>
<proteinExistence type="predicted"/>
<sequence>MGYSKLNELIRDEVISRLLPEQKDFIDNQMRRGKRTQWLNIMAEMKGISLIDSDDYDTIVSKVGGWVLSNYEDRGVRDQKCECGRPIRHVYHVTNLDTRDELILGSKCIQDYTNLDAATVGRIKRGMESIDLERDEILRKIEDGWRLPFFVPDDLELPADIREHLSVGLPLLDRQVARLNVLLQNYTRQRPSRASEEKSRTEDYQVDLFTTFFDEPTSVSDEILTKSNRERVPSRSMSEQMENQIPLTWINAIERCLKSLTQTSQKSVTALDVANIVASELGLQHDRYLTGKPRTYYLVALYLDEKTYTGNLELVSASHDNRLYSLKNH</sequence>
<accession>A0A837KFA8</accession>
<dbReference type="OrthoDB" id="2183421at2"/>
<dbReference type="Proteomes" id="UP000035218">
    <property type="component" value="Unassembled WGS sequence"/>
</dbReference>
<dbReference type="AlphaFoldDB" id="A0A837KFA8"/>
<dbReference type="Proteomes" id="UP000319498">
    <property type="component" value="Unassembled WGS sequence"/>
</dbReference>
<name>A0A837KFA8_9BACL</name>
<comment type="caution">
    <text evidence="2">The sequence shown here is derived from an EMBL/GenBank/DDBJ whole genome shotgun (WGS) entry which is preliminary data.</text>
</comment>
<reference evidence="2 3" key="1">
    <citation type="submission" date="2015-05" db="EMBL/GenBank/DDBJ databases">
        <title>Genome sequencing project for genomic taxonomy and phylogenomics of Bacillus-like bacteria.</title>
        <authorList>
            <person name="Liu B."/>
            <person name="Wang J."/>
            <person name="Zhu Y."/>
            <person name="Liu G."/>
            <person name="Chen Q."/>
            <person name="Chen Z."/>
            <person name="Lan J."/>
            <person name="Che J."/>
            <person name="Ge C."/>
            <person name="Shi H."/>
            <person name="Pan Z."/>
            <person name="Liu X."/>
        </authorList>
    </citation>
    <scope>NUCLEOTIDE SEQUENCE [LARGE SCALE GENOMIC DNA]</scope>
    <source>
        <strain evidence="2 3">DSM 9885</strain>
    </source>
</reference>
<dbReference type="EMBL" id="BJOL01000047">
    <property type="protein sequence ID" value="GED61419.1"/>
    <property type="molecule type" value="Genomic_DNA"/>
</dbReference>
<gene>
    <name evidence="2" type="ORF">AA984_28550</name>
    <name evidence="1" type="ORF">BFO01nite_55510</name>
</gene>
<protein>
    <recommendedName>
        <fullName evidence="5">DUF3895 domain-containing protein</fullName>
    </recommendedName>
</protein>
<dbReference type="EMBL" id="LDCN01000016">
    <property type="protein sequence ID" value="KLH95865.1"/>
    <property type="molecule type" value="Genomic_DNA"/>
</dbReference>
<keyword evidence="4" id="KW-1185">Reference proteome</keyword>
<evidence type="ECO:0000313" key="4">
    <source>
        <dbReference type="Proteomes" id="UP000319498"/>
    </source>
</evidence>
<evidence type="ECO:0008006" key="5">
    <source>
        <dbReference type="Google" id="ProtNLM"/>
    </source>
</evidence>
<organism evidence="2 3">
    <name type="scientific">Brevibacillus formosus</name>
    <dbReference type="NCBI Taxonomy" id="54913"/>
    <lineage>
        <taxon>Bacteria</taxon>
        <taxon>Bacillati</taxon>
        <taxon>Bacillota</taxon>
        <taxon>Bacilli</taxon>
        <taxon>Bacillales</taxon>
        <taxon>Paenibacillaceae</taxon>
        <taxon>Brevibacillus</taxon>
    </lineage>
</organism>